<evidence type="ECO:0000256" key="1">
    <source>
        <dbReference type="SAM" id="Phobius"/>
    </source>
</evidence>
<evidence type="ECO:0000313" key="2">
    <source>
        <dbReference type="EMBL" id="USC25955.1"/>
    </source>
</evidence>
<reference evidence="2" key="1">
    <citation type="journal article" date="2022" name="J. Invertebr. Pathol.">
        <title>Identification of a new nucleopolyhedrovirus isolated from the olive leaf moth, Palpita vitrealis, from two locations in Egypt.</title>
        <authorList>
            <person name="El-Salamouny S."/>
            <person name="Wennmann J.T."/>
            <person name="Kleespies R.G."/>
            <person name="Richert-Poggeler K.R."/>
            <person name="Mansour A."/>
            <person name="Awad M."/>
            <person name="Agamy E."/>
            <person name="Salama R."/>
            <person name="Jehle J.A."/>
        </authorList>
    </citation>
    <scope>NUCLEOTIDE SEQUENCE</scope>
    <source>
        <strain evidence="2">Giza 2005</strain>
    </source>
</reference>
<proteinExistence type="predicted"/>
<feature type="transmembrane region" description="Helical" evidence="1">
    <location>
        <begin position="101"/>
        <end position="120"/>
    </location>
</feature>
<name>A0AAE9LNL5_9ABAC</name>
<accession>A0AAE9LNL5</accession>
<evidence type="ECO:0000313" key="3">
    <source>
        <dbReference type="Proteomes" id="UP001256712"/>
    </source>
</evidence>
<organism evidence="2 3">
    <name type="scientific">Palpita vitrealis nucleopolyhedrovirus</name>
    <dbReference type="NCBI Taxonomy" id="2951960"/>
    <lineage>
        <taxon>Viruses</taxon>
        <taxon>Viruses incertae sedis</taxon>
        <taxon>Naldaviricetes</taxon>
        <taxon>Lefavirales</taxon>
        <taxon>Baculoviridae</taxon>
        <taxon>Alphabaculovirus</taxon>
        <taxon>Alphabaculovirus pavitrealis</taxon>
    </lineage>
</organism>
<dbReference type="Proteomes" id="UP001256712">
    <property type="component" value="Segment"/>
</dbReference>
<keyword evidence="3" id="KW-1185">Reference proteome</keyword>
<sequence length="121" mass="14293">MFSYFCTNEMLETNVIMRALIPCLIMFFVVEMLCKNSVVVNFVKIIANKYNVHQRLLLFVNKYQSINYAVKIAAIYYCIYSLYYFIVFLHCLLFFNIHSKIIFKMCITSGLSVMLCSLFIK</sequence>
<keyword evidence="1" id="KW-0812">Transmembrane</keyword>
<feature type="transmembrane region" description="Helical" evidence="1">
    <location>
        <begin position="74"/>
        <end position="95"/>
    </location>
</feature>
<keyword evidence="1" id="KW-0472">Membrane</keyword>
<keyword evidence="1" id="KW-1133">Transmembrane helix</keyword>
<dbReference type="EMBL" id="OL685370">
    <property type="protein sequence ID" value="USC25955.1"/>
    <property type="molecule type" value="Genomic_DNA"/>
</dbReference>
<feature type="transmembrane region" description="Helical" evidence="1">
    <location>
        <begin position="15"/>
        <end position="34"/>
    </location>
</feature>
<protein>
    <submittedName>
        <fullName evidence="2">Uncharacterized protein</fullName>
    </submittedName>
</protein>